<evidence type="ECO:0000256" key="3">
    <source>
        <dbReference type="ARBA" id="ARBA00022827"/>
    </source>
</evidence>
<dbReference type="GO" id="GO:0016491">
    <property type="term" value="F:oxidoreductase activity"/>
    <property type="evidence" value="ECO:0007669"/>
    <property type="project" value="UniProtKB-KW"/>
</dbReference>
<name>A0A4Y7SDQ5_COPMI</name>
<evidence type="ECO:0000259" key="6">
    <source>
        <dbReference type="PROSITE" id="PS51387"/>
    </source>
</evidence>
<dbReference type="Gene3D" id="3.30.465.10">
    <property type="match status" value="1"/>
</dbReference>
<evidence type="ECO:0000313" key="7">
    <source>
        <dbReference type="EMBL" id="TEB19614.1"/>
    </source>
</evidence>
<feature type="signal peptide" evidence="5">
    <location>
        <begin position="1"/>
        <end position="22"/>
    </location>
</feature>
<organism evidence="7 8">
    <name type="scientific">Coprinellus micaceus</name>
    <name type="common">Glistening ink-cap mushroom</name>
    <name type="synonym">Coprinus micaceus</name>
    <dbReference type="NCBI Taxonomy" id="71717"/>
    <lineage>
        <taxon>Eukaryota</taxon>
        <taxon>Fungi</taxon>
        <taxon>Dikarya</taxon>
        <taxon>Basidiomycota</taxon>
        <taxon>Agaricomycotina</taxon>
        <taxon>Agaricomycetes</taxon>
        <taxon>Agaricomycetidae</taxon>
        <taxon>Agaricales</taxon>
        <taxon>Agaricineae</taxon>
        <taxon>Psathyrellaceae</taxon>
        <taxon>Coprinellus</taxon>
    </lineage>
</organism>
<dbReference type="Gene3D" id="3.40.462.20">
    <property type="match status" value="1"/>
</dbReference>
<dbReference type="AlphaFoldDB" id="A0A4Y7SDQ5"/>
<protein>
    <submittedName>
        <fullName evidence="7">FAD-binding domain-containing protein</fullName>
    </submittedName>
</protein>
<sequence length="496" mass="53626">MPARTWKLAVASALLHSSLGLARYNDVCSRIATSLSASSALHSPGNDSFTKLSSHWTSSSDESPACVAEPRTTDDVAKILKIVAKTRTPFAVQGAGHATNRGFSSTEGVHISTQGFTSVEYNDTKKTVTFGAGLTWDKVYEALEPHGVNVAGGRAPGVGVGGLILGGGYSWHTNQYGLTIDTVEAFELVKPDGEVVEVTHESDPELFFALKGGGNNFGVVTKFTMKTFPQGKIWGGMITYGHPDTFAAVTAATARFSAEVTDPKASLLSTVTFYQGMPLINIQVFYDGPEPPAGIFDDFLKTESAASTVATQTFSSMINSVPAGALHGVRGAFLSFAAPAYSLDFLNAVNEQAFTNGAEFTNSSLVFMTLVSEPFLQDILSHNKHDTAYPFNRAEMYTPFNIFIAWADPSKDEWYKQEIEKIRDVLQAKLIEEGYEGVTTAPVYSNYALWDAPAERLYGSNLPKLQEIKRKVDPEDVMGLAGGFKITPKAMIRDEL</sequence>
<evidence type="ECO:0000313" key="8">
    <source>
        <dbReference type="Proteomes" id="UP000298030"/>
    </source>
</evidence>
<evidence type="ECO:0000256" key="5">
    <source>
        <dbReference type="SAM" id="SignalP"/>
    </source>
</evidence>
<dbReference type="PANTHER" id="PTHR42973:SF13">
    <property type="entry name" value="FAD-BINDING PCMH-TYPE DOMAIN-CONTAINING PROTEIN"/>
    <property type="match status" value="1"/>
</dbReference>
<dbReference type="STRING" id="71717.A0A4Y7SDQ5"/>
<feature type="chain" id="PRO_5021255605" evidence="5">
    <location>
        <begin position="23"/>
        <end position="496"/>
    </location>
</feature>
<keyword evidence="8" id="KW-1185">Reference proteome</keyword>
<comment type="similarity">
    <text evidence="1">Belongs to the oxygen-dependent FAD-linked oxidoreductase family.</text>
</comment>
<dbReference type="SUPFAM" id="SSF56176">
    <property type="entry name" value="FAD-binding/transporter-associated domain-like"/>
    <property type="match status" value="1"/>
</dbReference>
<dbReference type="Proteomes" id="UP000298030">
    <property type="component" value="Unassembled WGS sequence"/>
</dbReference>
<dbReference type="OrthoDB" id="2151789at2759"/>
<proteinExistence type="inferred from homology"/>
<dbReference type="GO" id="GO:0071949">
    <property type="term" value="F:FAD binding"/>
    <property type="evidence" value="ECO:0007669"/>
    <property type="project" value="InterPro"/>
</dbReference>
<dbReference type="Gene3D" id="3.30.43.10">
    <property type="entry name" value="Uridine Diphospho-n-acetylenolpyruvylglucosamine Reductase, domain 2"/>
    <property type="match status" value="1"/>
</dbReference>
<dbReference type="EMBL" id="QPFP01000182">
    <property type="protein sequence ID" value="TEB19614.1"/>
    <property type="molecule type" value="Genomic_DNA"/>
</dbReference>
<dbReference type="PANTHER" id="PTHR42973">
    <property type="entry name" value="BINDING OXIDOREDUCTASE, PUTATIVE (AFU_ORTHOLOGUE AFUA_1G17690)-RELATED"/>
    <property type="match status" value="1"/>
</dbReference>
<accession>A0A4Y7SDQ5</accession>
<feature type="domain" description="FAD-binding PCMH-type" evidence="6">
    <location>
        <begin position="60"/>
        <end position="230"/>
    </location>
</feature>
<dbReference type="InterPro" id="IPR050416">
    <property type="entry name" value="FAD-linked_Oxidoreductase"/>
</dbReference>
<keyword evidence="3" id="KW-0274">FAD</keyword>
<dbReference type="InterPro" id="IPR012951">
    <property type="entry name" value="BBE"/>
</dbReference>
<dbReference type="InterPro" id="IPR036318">
    <property type="entry name" value="FAD-bd_PCMH-like_sf"/>
</dbReference>
<gene>
    <name evidence="7" type="ORF">FA13DRAFT_1802043</name>
</gene>
<dbReference type="InterPro" id="IPR016167">
    <property type="entry name" value="FAD-bd_PCMH_sub1"/>
</dbReference>
<dbReference type="InterPro" id="IPR016169">
    <property type="entry name" value="FAD-bd_PCMH_sub2"/>
</dbReference>
<dbReference type="InterPro" id="IPR016166">
    <property type="entry name" value="FAD-bd_PCMH"/>
</dbReference>
<keyword evidence="5" id="KW-0732">Signal</keyword>
<evidence type="ECO:0000256" key="1">
    <source>
        <dbReference type="ARBA" id="ARBA00005466"/>
    </source>
</evidence>
<evidence type="ECO:0000256" key="2">
    <source>
        <dbReference type="ARBA" id="ARBA00022630"/>
    </source>
</evidence>
<dbReference type="PROSITE" id="PS51387">
    <property type="entry name" value="FAD_PCMH"/>
    <property type="match status" value="1"/>
</dbReference>
<dbReference type="Pfam" id="PF01565">
    <property type="entry name" value="FAD_binding_4"/>
    <property type="match status" value="1"/>
</dbReference>
<comment type="caution">
    <text evidence="7">The sequence shown here is derived from an EMBL/GenBank/DDBJ whole genome shotgun (WGS) entry which is preliminary data.</text>
</comment>
<dbReference type="Pfam" id="PF08031">
    <property type="entry name" value="BBE"/>
    <property type="match status" value="1"/>
</dbReference>
<keyword evidence="4" id="KW-0560">Oxidoreductase</keyword>
<keyword evidence="2" id="KW-0285">Flavoprotein</keyword>
<reference evidence="7 8" key="1">
    <citation type="journal article" date="2019" name="Nat. Ecol. Evol.">
        <title>Megaphylogeny resolves global patterns of mushroom evolution.</title>
        <authorList>
            <person name="Varga T."/>
            <person name="Krizsan K."/>
            <person name="Foldi C."/>
            <person name="Dima B."/>
            <person name="Sanchez-Garcia M."/>
            <person name="Sanchez-Ramirez S."/>
            <person name="Szollosi G.J."/>
            <person name="Szarkandi J.G."/>
            <person name="Papp V."/>
            <person name="Albert L."/>
            <person name="Andreopoulos W."/>
            <person name="Angelini C."/>
            <person name="Antonin V."/>
            <person name="Barry K.W."/>
            <person name="Bougher N.L."/>
            <person name="Buchanan P."/>
            <person name="Buyck B."/>
            <person name="Bense V."/>
            <person name="Catcheside P."/>
            <person name="Chovatia M."/>
            <person name="Cooper J."/>
            <person name="Damon W."/>
            <person name="Desjardin D."/>
            <person name="Finy P."/>
            <person name="Geml J."/>
            <person name="Haridas S."/>
            <person name="Hughes K."/>
            <person name="Justo A."/>
            <person name="Karasinski D."/>
            <person name="Kautmanova I."/>
            <person name="Kiss B."/>
            <person name="Kocsube S."/>
            <person name="Kotiranta H."/>
            <person name="LaButti K.M."/>
            <person name="Lechner B.E."/>
            <person name="Liimatainen K."/>
            <person name="Lipzen A."/>
            <person name="Lukacs Z."/>
            <person name="Mihaltcheva S."/>
            <person name="Morgado L.N."/>
            <person name="Niskanen T."/>
            <person name="Noordeloos M.E."/>
            <person name="Ohm R.A."/>
            <person name="Ortiz-Santana B."/>
            <person name="Ovrebo C."/>
            <person name="Racz N."/>
            <person name="Riley R."/>
            <person name="Savchenko A."/>
            <person name="Shiryaev A."/>
            <person name="Soop K."/>
            <person name="Spirin V."/>
            <person name="Szebenyi C."/>
            <person name="Tomsovsky M."/>
            <person name="Tulloss R.E."/>
            <person name="Uehling J."/>
            <person name="Grigoriev I.V."/>
            <person name="Vagvolgyi C."/>
            <person name="Papp T."/>
            <person name="Martin F.M."/>
            <person name="Miettinen O."/>
            <person name="Hibbett D.S."/>
            <person name="Nagy L.G."/>
        </authorList>
    </citation>
    <scope>NUCLEOTIDE SEQUENCE [LARGE SCALE GENOMIC DNA]</scope>
    <source>
        <strain evidence="7 8">FP101781</strain>
    </source>
</reference>
<dbReference type="InterPro" id="IPR006094">
    <property type="entry name" value="Oxid_FAD_bind_N"/>
</dbReference>
<evidence type="ECO:0000256" key="4">
    <source>
        <dbReference type="ARBA" id="ARBA00023002"/>
    </source>
</evidence>